<name>A0AA43TWW5_9LECA</name>
<feature type="compositionally biased region" description="Pro residues" evidence="1">
    <location>
        <begin position="328"/>
        <end position="375"/>
    </location>
</feature>
<dbReference type="PANTHER" id="PTHR28108:SF1">
    <property type="entry name" value="SWR1-COMPLEX PROTEIN 3"/>
    <property type="match status" value="1"/>
</dbReference>
<dbReference type="InterPro" id="IPR037651">
    <property type="entry name" value="Swc3"/>
</dbReference>
<evidence type="ECO:0000259" key="2">
    <source>
        <dbReference type="Pfam" id="PF24707"/>
    </source>
</evidence>
<dbReference type="EMBL" id="JAPUFD010000013">
    <property type="protein sequence ID" value="MDI1490904.1"/>
    <property type="molecule type" value="Genomic_DNA"/>
</dbReference>
<dbReference type="PANTHER" id="PTHR28108">
    <property type="entry name" value="SWR1-COMPLEX PROTEIN 3"/>
    <property type="match status" value="1"/>
</dbReference>
<evidence type="ECO:0000256" key="1">
    <source>
        <dbReference type="SAM" id="MobiDB-lite"/>
    </source>
</evidence>
<dbReference type="InterPro" id="IPR057558">
    <property type="entry name" value="Swc3_dom"/>
</dbReference>
<feature type="compositionally biased region" description="Basic and acidic residues" evidence="1">
    <location>
        <begin position="1"/>
        <end position="17"/>
    </location>
</feature>
<feature type="region of interest" description="Disordered" evidence="1">
    <location>
        <begin position="297"/>
        <end position="419"/>
    </location>
</feature>
<feature type="region of interest" description="Disordered" evidence="1">
    <location>
        <begin position="183"/>
        <end position="280"/>
    </location>
</feature>
<dbReference type="Proteomes" id="UP001161017">
    <property type="component" value="Unassembled WGS sequence"/>
</dbReference>
<evidence type="ECO:0000313" key="4">
    <source>
        <dbReference type="Proteomes" id="UP001161017"/>
    </source>
</evidence>
<evidence type="ECO:0000313" key="3">
    <source>
        <dbReference type="EMBL" id="MDI1490904.1"/>
    </source>
</evidence>
<protein>
    <recommendedName>
        <fullName evidence="2">SWR1-complex protein 3 domain-containing protein</fullName>
    </recommendedName>
</protein>
<feature type="region of interest" description="Disordered" evidence="1">
    <location>
        <begin position="542"/>
        <end position="567"/>
    </location>
</feature>
<feature type="compositionally biased region" description="Basic and acidic residues" evidence="1">
    <location>
        <begin position="542"/>
        <end position="555"/>
    </location>
</feature>
<keyword evidence="4" id="KW-1185">Reference proteome</keyword>
<dbReference type="AlphaFoldDB" id="A0AA43TWW5"/>
<reference evidence="3" key="1">
    <citation type="journal article" date="2023" name="Genome Biol. Evol.">
        <title>First Whole Genome Sequence and Flow Cytometry Genome Size Data for the Lichen-Forming Fungus Ramalina farinacea (Ascomycota).</title>
        <authorList>
            <person name="Llewellyn T."/>
            <person name="Mian S."/>
            <person name="Hill R."/>
            <person name="Leitch I.J."/>
            <person name="Gaya E."/>
        </authorList>
    </citation>
    <scope>NUCLEOTIDE SEQUENCE</scope>
    <source>
        <strain evidence="3">LIQ254RAFAR</strain>
    </source>
</reference>
<organism evidence="3 4">
    <name type="scientific">Ramalina farinacea</name>
    <dbReference type="NCBI Taxonomy" id="258253"/>
    <lineage>
        <taxon>Eukaryota</taxon>
        <taxon>Fungi</taxon>
        <taxon>Dikarya</taxon>
        <taxon>Ascomycota</taxon>
        <taxon>Pezizomycotina</taxon>
        <taxon>Lecanoromycetes</taxon>
        <taxon>OSLEUM clade</taxon>
        <taxon>Lecanoromycetidae</taxon>
        <taxon>Lecanorales</taxon>
        <taxon>Lecanorineae</taxon>
        <taxon>Ramalinaceae</taxon>
        <taxon>Ramalina</taxon>
    </lineage>
</organism>
<comment type="caution">
    <text evidence="3">The sequence shown here is derived from an EMBL/GenBank/DDBJ whole genome shotgun (WGS) entry which is preliminary data.</text>
</comment>
<sequence>MAEPRRISTRFRGEPPPKKRALTRTPPPARATPAKKEPPAPSPEVIEEGLPTKLKEGHPIPTLPQPQDEALANAAFQSISESGVLAAAIERSRQKWMNDGIFERYWTKPSKKKGVADGPQPAKESMSRLGTCCLVIEPHTFDITLYTVKDVMSYQYPAFPPPPPQPPSFSQYSAYPQNPTYPASYGAPFTGSAVPDHRSPPAQQMTLPPFRQGFGQFDSNTNLPPVNDPPPPATSPAPPPESRRMSKSSSGSRESQLKENASSDPVIRMLATRASSDPRLKSLMKIVAAGNASPEQLKEFQSHIDELNTLLKSPPSPKRNANNDKMSPQPPPPPNMTSPPPVASPNPPPPKVQTSPQPPIYSSPPPPAGSAPPPVKTEHTPAAAPPPPTYLSPFSTQPPPPPLHQTKPPAPHHRQTTPKSDITAVVFDFTAGNGDRFSIPRFSILDYLPGGLQVLVSFLAIRRGSTAAVGPSSKNKGYYKDSKSYYQPITIRISAHHPRLLEPLARVVAPVEEVRRYMDGVFDKMAPAEKVYLPLRLPREKVEDEERMEKEKEKAGSAVAKGKAAASLKREEDDEVLVRSWYEPPSSMMPLPA</sequence>
<dbReference type="GO" id="GO:0140849">
    <property type="term" value="F:ATP-dependent H2AZ histone chaperone activity"/>
    <property type="evidence" value="ECO:0007669"/>
    <property type="project" value="InterPro"/>
</dbReference>
<proteinExistence type="predicted"/>
<dbReference type="GO" id="GO:0000812">
    <property type="term" value="C:Swr1 complex"/>
    <property type="evidence" value="ECO:0007669"/>
    <property type="project" value="InterPro"/>
</dbReference>
<accession>A0AA43TWW5</accession>
<feature type="domain" description="SWR1-complex protein 3" evidence="2">
    <location>
        <begin position="51"/>
        <end position="150"/>
    </location>
</feature>
<gene>
    <name evidence="3" type="ORF">OHK93_002109</name>
</gene>
<feature type="compositionally biased region" description="Basic and acidic residues" evidence="1">
    <location>
        <begin position="297"/>
        <end position="306"/>
    </location>
</feature>
<feature type="compositionally biased region" description="Low complexity" evidence="1">
    <location>
        <begin position="556"/>
        <end position="567"/>
    </location>
</feature>
<feature type="compositionally biased region" description="Pro residues" evidence="1">
    <location>
        <begin position="226"/>
        <end position="240"/>
    </location>
</feature>
<feature type="region of interest" description="Disordered" evidence="1">
    <location>
        <begin position="1"/>
        <end position="66"/>
    </location>
</feature>
<dbReference type="Pfam" id="PF24707">
    <property type="entry name" value="Swc3"/>
    <property type="match status" value="1"/>
</dbReference>
<feature type="compositionally biased region" description="Pro residues" evidence="1">
    <location>
        <begin position="383"/>
        <end position="403"/>
    </location>
</feature>